<dbReference type="EMBL" id="AE009440">
    <property type="protein sequence ID" value="AAP98342.1"/>
    <property type="molecule type" value="Genomic_DNA"/>
</dbReference>
<evidence type="ECO:0000313" key="3">
    <source>
        <dbReference type="Proteomes" id="UP000000424"/>
    </source>
</evidence>
<keyword evidence="3" id="KW-1185">Reference proteome</keyword>
<proteinExistence type="predicted"/>
<evidence type="ECO:0000313" key="2">
    <source>
        <dbReference type="EMBL" id="AAP98342.1"/>
    </source>
</evidence>
<keyword evidence="1" id="KW-0472">Membrane</keyword>
<feature type="transmembrane region" description="Helical" evidence="1">
    <location>
        <begin position="36"/>
        <end position="56"/>
    </location>
</feature>
<dbReference type="Proteomes" id="UP000000424">
    <property type="component" value="Chromosome"/>
</dbReference>
<organism evidence="2 3">
    <name type="scientific">Chlamydia pneumoniae</name>
    <name type="common">Chlamydophila pneumoniae</name>
    <dbReference type="NCBI Taxonomy" id="83558"/>
    <lineage>
        <taxon>Bacteria</taxon>
        <taxon>Pseudomonadati</taxon>
        <taxon>Chlamydiota</taxon>
        <taxon>Chlamydiia</taxon>
        <taxon>Chlamydiales</taxon>
        <taxon>Chlamydiaceae</taxon>
        <taxon>Chlamydia/Chlamydophila group</taxon>
        <taxon>Chlamydia</taxon>
    </lineage>
</organism>
<accession>A0ABM5LCG4</accession>
<keyword evidence="1" id="KW-1133">Transmembrane helix</keyword>
<gene>
    <name evidence="2" type="ordered locus">CpB0411</name>
</gene>
<keyword evidence="1" id="KW-0812">Transmembrane</keyword>
<protein>
    <submittedName>
        <fullName evidence="2">Uncharacterized protein</fullName>
    </submittedName>
</protein>
<sequence length="68" mass="7753">MVTFSLGINVHPGRNTTGAEITEKINHFMTTSAKRILLFSICIGSSSIYSNFYFIIIKTMMKRFLVNF</sequence>
<reference evidence="2" key="1">
    <citation type="submission" date="2002-05" db="EMBL/GenBank/DDBJ databases">
        <title>The genome sequence of Chlamydia pneumoniae TW183 and comparison with other Chlamydia strains based on whole genome sequence analysis.</title>
        <authorList>
            <person name="Geng M.M."/>
            <person name="Schuhmacher A."/>
            <person name="Muehldorfer I."/>
            <person name="Bensch K.W."/>
            <person name="Schaefer K.P."/>
            <person name="Schneider S."/>
            <person name="Pohl T."/>
            <person name="Essig A."/>
            <person name="Marre R."/>
            <person name="Melchers K."/>
        </authorList>
    </citation>
    <scope>NUCLEOTIDE SEQUENCE [LARGE SCALE GENOMIC DNA]</scope>
    <source>
        <strain evidence="2">TW-183</strain>
    </source>
</reference>
<name>A0ABM5LCG4_CHLPN</name>
<evidence type="ECO:0000256" key="1">
    <source>
        <dbReference type="SAM" id="Phobius"/>
    </source>
</evidence>